<evidence type="ECO:0000313" key="3">
    <source>
        <dbReference type="EMBL" id="QDQ43087.1"/>
    </source>
</evidence>
<dbReference type="STRING" id="1202785.A946_02970"/>
<gene>
    <name evidence="2" type="ORF">A946_02970</name>
    <name evidence="3" type="ORF">kam1_1875</name>
</gene>
<feature type="transmembrane region" description="Helical" evidence="1">
    <location>
        <begin position="35"/>
        <end position="53"/>
    </location>
</feature>
<proteinExistence type="predicted"/>
<accession>A0A0C1UT77</accession>
<reference evidence="5" key="3">
    <citation type="submission" date="2019-03" db="EMBL/GenBank/DDBJ databases">
        <title>Complete genome of Methylacidiphilum kamchatkense Kam1.</title>
        <authorList>
            <person name="Kruse T."/>
            <person name="Murarilal Ratnadevi C."/>
            <person name="Erikstad H.-A."/>
            <person name="Birkeland N.-K."/>
        </authorList>
    </citation>
    <scope>NUCLEOTIDE SEQUENCE [LARGE SCALE GENOMIC DNA]</scope>
    <source>
        <strain evidence="5">kam1</strain>
    </source>
</reference>
<organism evidence="3 5">
    <name type="scientific">Methylacidiphilum kamchatkense Kam1</name>
    <dbReference type="NCBI Taxonomy" id="1202785"/>
    <lineage>
        <taxon>Bacteria</taxon>
        <taxon>Pseudomonadati</taxon>
        <taxon>Verrucomicrobiota</taxon>
        <taxon>Methylacidiphilae</taxon>
        <taxon>Methylacidiphilales</taxon>
        <taxon>Methylacidiphilaceae</taxon>
        <taxon>Methylacidiphilum (ex Ratnadevi et al. 2023)</taxon>
    </lineage>
</organism>
<dbReference type="EMBL" id="CP037899">
    <property type="protein sequence ID" value="QDQ43087.1"/>
    <property type="molecule type" value="Genomic_DNA"/>
</dbReference>
<keyword evidence="1" id="KW-1133">Transmembrane helix</keyword>
<evidence type="ECO:0000313" key="4">
    <source>
        <dbReference type="Proteomes" id="UP000031594"/>
    </source>
</evidence>
<dbReference type="KEGG" id="mkc:kam1_1875"/>
<reference evidence="3" key="2">
    <citation type="journal article" date="2019" name="BMC Genomics">
        <title>Complete genome sequence analysis of the thermoacidophilic verrucomicrobial methanotroph 'Candidatus Methylacidiphilum kamchatkense' strain Kam1 and comparison with its closest relatives.</title>
        <authorList>
            <person name="Kruse T."/>
            <person name="Ratnadevi C.M."/>
            <person name="Erikstad H.A."/>
            <person name="Birkeland N.K."/>
        </authorList>
    </citation>
    <scope>NUCLEOTIDE SEQUENCE</scope>
    <source>
        <strain evidence="3">Kam1</strain>
    </source>
</reference>
<evidence type="ECO:0000313" key="2">
    <source>
        <dbReference type="EMBL" id="KIE59018.1"/>
    </source>
</evidence>
<keyword evidence="4" id="KW-1185">Reference proteome</keyword>
<dbReference type="EMBL" id="JQNX01000002">
    <property type="protein sequence ID" value="KIE59018.1"/>
    <property type="molecule type" value="Genomic_DNA"/>
</dbReference>
<reference evidence="2 4" key="1">
    <citation type="submission" date="2014-08" db="EMBL/GenBank/DDBJ databases">
        <title>Methylacidiphilum kamchatkense strain Kam1 draft genome sequence.</title>
        <authorList>
            <person name="Birkeland N.-K."/>
            <person name="Erikstad H.A."/>
        </authorList>
    </citation>
    <scope>NUCLEOTIDE SEQUENCE [LARGE SCALE GENOMIC DNA]</scope>
    <source>
        <strain evidence="2 4">Kam1</strain>
    </source>
</reference>
<dbReference type="AlphaFoldDB" id="A0A0C1UT77"/>
<keyword evidence="1" id="KW-0472">Membrane</keyword>
<dbReference type="RefSeq" id="WP_039720925.1">
    <property type="nucleotide sequence ID" value="NZ_CP037899.1"/>
</dbReference>
<dbReference type="Proteomes" id="UP000315925">
    <property type="component" value="Chromosome"/>
</dbReference>
<evidence type="ECO:0000256" key="1">
    <source>
        <dbReference type="SAM" id="Phobius"/>
    </source>
</evidence>
<sequence length="292" mass="34050">MVEWKKLSIVLYKHDAGMLGICPNLGKRIPTFHKALRLILQFLCSLLFLFFPYRAFSSPDIDLIVKNIIAESEKMAQVIKLSSFKEEVHLEKLNSQWYPQATQDIHFFVGPGGDPLNLEKFSEKERKFVHSEARITREALDTLFSLHEAIHRFELKFVREETPNVGEPFYIIDFSPKKNLPYRTRMEKVCNFLAGRLKIRKKDFSVSEAKVTLTEPVDLFWFLARLEKLSFYYASKNLPEGSFPETIDFIYHLALPLKSIKEHEMIRISEYQFAHSEITAKPNIETAKKDGL</sequence>
<dbReference type="OrthoDB" id="199236at2"/>
<keyword evidence="1" id="KW-0812">Transmembrane</keyword>
<name>A0A0C1UT77_9BACT</name>
<dbReference type="Proteomes" id="UP000031594">
    <property type="component" value="Unassembled WGS sequence"/>
</dbReference>
<protein>
    <submittedName>
        <fullName evidence="3">Uncharacterized protein</fullName>
    </submittedName>
</protein>
<evidence type="ECO:0000313" key="5">
    <source>
        <dbReference type="Proteomes" id="UP000315925"/>
    </source>
</evidence>